<evidence type="ECO:0000313" key="13">
    <source>
        <dbReference type="Proteomes" id="UP001652642"/>
    </source>
</evidence>
<gene>
    <name evidence="14" type="primary">LOC110079756</name>
</gene>
<evidence type="ECO:0000256" key="2">
    <source>
        <dbReference type="ARBA" id="ARBA00022448"/>
    </source>
</evidence>
<keyword evidence="5" id="KW-0732">Signal</keyword>
<keyword evidence="10" id="KW-0868">Chloride</keyword>
<keyword evidence="7" id="KW-0862">Zinc</keyword>
<dbReference type="Pfam" id="PF13519">
    <property type="entry name" value="VWA_2"/>
    <property type="match status" value="1"/>
</dbReference>
<keyword evidence="8" id="KW-0482">Metalloprotease</keyword>
<evidence type="ECO:0000256" key="11">
    <source>
        <dbReference type="SAM" id="Phobius"/>
    </source>
</evidence>
<keyword evidence="11" id="KW-1133">Transmembrane helix</keyword>
<evidence type="ECO:0000256" key="4">
    <source>
        <dbReference type="ARBA" id="ARBA00022723"/>
    </source>
</evidence>
<evidence type="ECO:0000256" key="9">
    <source>
        <dbReference type="ARBA" id="ARBA00023180"/>
    </source>
</evidence>
<dbReference type="CDD" id="cd00198">
    <property type="entry name" value="vWFA"/>
    <property type="match status" value="1"/>
</dbReference>
<dbReference type="InterPro" id="IPR013642">
    <property type="entry name" value="CLCA_N"/>
</dbReference>
<dbReference type="Pfam" id="PF08434">
    <property type="entry name" value="CLCA"/>
    <property type="match status" value="1"/>
</dbReference>
<evidence type="ECO:0000256" key="10">
    <source>
        <dbReference type="ARBA" id="ARBA00023214"/>
    </source>
</evidence>
<dbReference type="InterPro" id="IPR036465">
    <property type="entry name" value="vWFA_dom_sf"/>
</dbReference>
<dbReference type="Proteomes" id="UP001652642">
    <property type="component" value="Chromosome 4"/>
</dbReference>
<feature type="transmembrane region" description="Helical" evidence="11">
    <location>
        <begin position="894"/>
        <end position="917"/>
    </location>
</feature>
<dbReference type="PROSITE" id="PS50234">
    <property type="entry name" value="VWFA"/>
    <property type="match status" value="1"/>
</dbReference>
<dbReference type="RefSeq" id="XP_072854002.1">
    <property type="nucleotide sequence ID" value="XM_072997901.1"/>
</dbReference>
<keyword evidence="2" id="KW-0813">Transport</keyword>
<evidence type="ECO:0000256" key="7">
    <source>
        <dbReference type="ARBA" id="ARBA00022833"/>
    </source>
</evidence>
<reference evidence="14" key="1">
    <citation type="submission" date="2025-08" db="UniProtKB">
        <authorList>
            <consortium name="RefSeq"/>
        </authorList>
    </citation>
    <scope>IDENTIFICATION</scope>
</reference>
<dbReference type="SUPFAM" id="SSF53300">
    <property type="entry name" value="vWA-like"/>
    <property type="match status" value="1"/>
</dbReference>
<dbReference type="InterPro" id="IPR051266">
    <property type="entry name" value="CLCR"/>
</dbReference>
<evidence type="ECO:0000256" key="6">
    <source>
        <dbReference type="ARBA" id="ARBA00022801"/>
    </source>
</evidence>
<dbReference type="NCBIfam" id="TIGR00868">
    <property type="entry name" value="hCaCC"/>
    <property type="match status" value="1"/>
</dbReference>
<protein>
    <submittedName>
        <fullName evidence="14">Calcium-activated chloride channel regulator 2-like</fullName>
    </submittedName>
</protein>
<keyword evidence="4" id="KW-0479">Metal-binding</keyword>
<sequence>MSRETSQAAGTATGVRGRTPWCLCLAFVQLLVGGTFTVMLEGNTYHGLVVAINPSVPEDQKIVSRIKEMITDASFYLHNATQGKFCFGSVKILIPVNWKSGAYAKPKQELYTKADVIVAPPYWKHGHDPYTLQYEGCGEKGKYIHFTPNFLLNDGSVGIYGSYGRLFVHEWAHLRWGVFDEYDSEMPFYISGQNQVKATRCSSGLTGIYVCEKESCTQGNCVIDQVTGLLKEGCVFMHDKDQNASASIMYMQSLASVFKFCDAGSHNAEAPNPQNRMCSYKSTWDVIRGSDDFKLSVSLANNSFPLPPTFTLLQATERVICLVLDFSESMNENNRFNHLRQAVQVYLLQIVEDNSDVGIVTFGGVAEVNSHIHRIVSADVRKQLASGLPVASFGQEANACAGLQLARQVIMKHAGDASGSEIILLTSGEDNTLSKCFSDMANVSLIIHTIAVGPSASKELEQLGRLTGGLNFFATDRPDSNSLIEVFAALRAGDGNGSHQPVQIESTAESVQGNRQIHRTTTIDGTLGKDTFFVVTWQIKEPAIILHDPRGKSYTMEDFNVDPVLHIAHLQVPGIAETGDWKYTLTNSHIFSDVLTMTVTSRAVKSDTSTISVIVHTNQDKNAYPRPMTVYTRVHQDFSPILGANVTAIIEPEDGDPIFLDLLDNGAGADLIKNDGVYSKYLFRFTRSGRYSFKVHVHRNNKTIGSLPTTLWSHAMYIPGYIMNGTIQMNPPRPLMSSEDMQIKLGAFSRIASGGSFIVSDVPPGPSTDVFPPCKIIDLHAGTEGDIVVLTWTAPGDDFDEGQAAKYEIKTSESPLELRDNFQKAPSVNTSKLTPQQAGFREVFAFKPEALTNVTLLYVAIRTADKAFLYSDISNIAQAVILPQKNSVIAPTKYNSLTIILTTCGLLSVAACCLILSRNLWTLKKKKLVTDEAVP</sequence>
<evidence type="ECO:0000256" key="1">
    <source>
        <dbReference type="ARBA" id="ARBA00006398"/>
    </source>
</evidence>
<keyword evidence="6" id="KW-0378">Hydrolase</keyword>
<proteinExistence type="inferred from homology"/>
<feature type="transmembrane region" description="Helical" evidence="11">
    <location>
        <begin position="21"/>
        <end position="40"/>
    </location>
</feature>
<accession>A0ABM5G8L8</accession>
<dbReference type="PANTHER" id="PTHR10579">
    <property type="entry name" value="CALCIUM-ACTIVATED CHLORIDE CHANNEL REGULATOR"/>
    <property type="match status" value="1"/>
</dbReference>
<keyword evidence="9" id="KW-0325">Glycoprotein</keyword>
<keyword evidence="11" id="KW-0812">Transmembrane</keyword>
<feature type="domain" description="VWFA" evidence="12">
    <location>
        <begin position="319"/>
        <end position="490"/>
    </location>
</feature>
<organism evidence="13 14">
    <name type="scientific">Pogona vitticeps</name>
    <name type="common">central bearded dragon</name>
    <dbReference type="NCBI Taxonomy" id="103695"/>
    <lineage>
        <taxon>Eukaryota</taxon>
        <taxon>Metazoa</taxon>
        <taxon>Chordata</taxon>
        <taxon>Craniata</taxon>
        <taxon>Vertebrata</taxon>
        <taxon>Euteleostomi</taxon>
        <taxon>Lepidosauria</taxon>
        <taxon>Squamata</taxon>
        <taxon>Bifurcata</taxon>
        <taxon>Unidentata</taxon>
        <taxon>Episquamata</taxon>
        <taxon>Toxicofera</taxon>
        <taxon>Iguania</taxon>
        <taxon>Acrodonta</taxon>
        <taxon>Agamidae</taxon>
        <taxon>Amphibolurinae</taxon>
        <taxon>Pogona</taxon>
    </lineage>
</organism>
<comment type="similarity">
    <text evidence="1">Belongs to the CLCR family.</text>
</comment>
<evidence type="ECO:0000256" key="3">
    <source>
        <dbReference type="ARBA" id="ARBA00022670"/>
    </source>
</evidence>
<keyword evidence="11" id="KW-0472">Membrane</keyword>
<dbReference type="PANTHER" id="PTHR10579:SF66">
    <property type="entry name" value="CALCIUM-ACTIVATED CHLORIDE CHANNEL REGULATOR 2"/>
    <property type="match status" value="1"/>
</dbReference>
<dbReference type="GeneID" id="110079756"/>
<keyword evidence="13" id="KW-1185">Reference proteome</keyword>
<evidence type="ECO:0000313" key="14">
    <source>
        <dbReference type="RefSeq" id="XP_072854002.1"/>
    </source>
</evidence>
<evidence type="ECO:0000259" key="12">
    <source>
        <dbReference type="PROSITE" id="PS50234"/>
    </source>
</evidence>
<name>A0ABM5G8L8_9SAUR</name>
<keyword evidence="3" id="KW-0645">Protease</keyword>
<dbReference type="Gene3D" id="3.40.50.410">
    <property type="entry name" value="von Willebrand factor, type A domain"/>
    <property type="match status" value="1"/>
</dbReference>
<evidence type="ECO:0000256" key="8">
    <source>
        <dbReference type="ARBA" id="ARBA00023049"/>
    </source>
</evidence>
<evidence type="ECO:0000256" key="5">
    <source>
        <dbReference type="ARBA" id="ARBA00022729"/>
    </source>
</evidence>
<dbReference type="SMART" id="SM00327">
    <property type="entry name" value="VWA"/>
    <property type="match status" value="1"/>
</dbReference>
<dbReference type="InterPro" id="IPR004727">
    <property type="entry name" value="CLCA_chordata"/>
</dbReference>
<dbReference type="InterPro" id="IPR002035">
    <property type="entry name" value="VWF_A"/>
</dbReference>